<reference evidence="4 6" key="1">
    <citation type="submission" date="2022-11" db="EMBL/GenBank/DDBJ databases">
        <title>Minimal conservation of predation-associated metabolite biosynthetic gene clusters underscores biosynthetic potential of Myxococcota including descriptions for ten novel species: Archangium lansinium sp. nov., Myxococcus landrumus sp. nov., Nannocystis bai.</title>
        <authorList>
            <person name="Ahearne A."/>
            <person name="Stevens C."/>
            <person name="Phillips K."/>
        </authorList>
    </citation>
    <scope>NUCLEOTIDE SEQUENCE [LARGE SCALE GENOMIC DNA]</scope>
    <source>
        <strain evidence="4 6">MIWBW</strain>
    </source>
</reference>
<evidence type="ECO:0000259" key="2">
    <source>
        <dbReference type="Pfam" id="PF01609"/>
    </source>
</evidence>
<gene>
    <name evidence="4" type="ORF">OV287_12515</name>
    <name evidence="5" type="ORF">OV287_30255</name>
</gene>
<evidence type="ECO:0000313" key="4">
    <source>
        <dbReference type="EMBL" id="MCY1075319.1"/>
    </source>
</evidence>
<feature type="compositionally biased region" description="Basic residues" evidence="1">
    <location>
        <begin position="171"/>
        <end position="181"/>
    </location>
</feature>
<accession>A0ABT4A230</accession>
<keyword evidence="6" id="KW-1185">Reference proteome</keyword>
<evidence type="ECO:0000256" key="1">
    <source>
        <dbReference type="SAM" id="MobiDB-lite"/>
    </source>
</evidence>
<evidence type="ECO:0000313" key="6">
    <source>
        <dbReference type="Proteomes" id="UP001207654"/>
    </source>
</evidence>
<dbReference type="EMBL" id="JAPNKA010000001">
    <property type="protein sequence ID" value="MCY1078754.1"/>
    <property type="molecule type" value="Genomic_DNA"/>
</dbReference>
<protein>
    <submittedName>
        <fullName evidence="4">IS5 family transposase</fullName>
    </submittedName>
</protein>
<feature type="region of interest" description="Disordered" evidence="1">
    <location>
        <begin position="169"/>
        <end position="200"/>
    </location>
</feature>
<dbReference type="PANTHER" id="PTHR30007">
    <property type="entry name" value="PHP DOMAIN PROTEIN"/>
    <property type="match status" value="1"/>
</dbReference>
<dbReference type="Pfam" id="PF01609">
    <property type="entry name" value="DDE_Tnp_1"/>
    <property type="match status" value="1"/>
</dbReference>
<dbReference type="RefSeq" id="WP_267534258.1">
    <property type="nucleotide sequence ID" value="NZ_JAPNKA010000001.1"/>
</dbReference>
<sequence>MTRELVPDALWERVAPLLPVPKKKKSGRGRPRADDRAALEAIVFVLRTGIPWELLPQKQFGLSGMTAWRRLEQWTRAGVFEQLQRNLLNELGQQGLVDFSRASIDSSSVRASKGGPFTGKNPTDRAKAGSKHHLLVDAKGQPLAESLTGANVHDTHELFPLLDAVPEVKQPRGRPRHRPGKLHADKAYSSRKNRRGLRRRGVTARIARPGVESKQRLGRHRWVVERTNAWKNQQRRLRVRDERRDDVHFGLLVLGSCLILFRGLNPDFC</sequence>
<evidence type="ECO:0000259" key="3">
    <source>
        <dbReference type="Pfam" id="PF13340"/>
    </source>
</evidence>
<feature type="region of interest" description="Disordered" evidence="1">
    <location>
        <begin position="107"/>
        <end position="132"/>
    </location>
</feature>
<dbReference type="NCBIfam" id="NF033580">
    <property type="entry name" value="transpos_IS5_3"/>
    <property type="match status" value="1"/>
</dbReference>
<proteinExistence type="predicted"/>
<dbReference type="EMBL" id="JAPNKA010000001">
    <property type="protein sequence ID" value="MCY1075319.1"/>
    <property type="molecule type" value="Genomic_DNA"/>
</dbReference>
<feature type="domain" description="Transposase IS4-like" evidence="2">
    <location>
        <begin position="103"/>
        <end position="254"/>
    </location>
</feature>
<dbReference type="InterPro" id="IPR025161">
    <property type="entry name" value="IS402-like_dom"/>
</dbReference>
<feature type="domain" description="Insertion element IS402-like" evidence="3">
    <location>
        <begin position="7"/>
        <end position="83"/>
    </location>
</feature>
<dbReference type="Pfam" id="PF13340">
    <property type="entry name" value="DUF4096"/>
    <property type="match status" value="1"/>
</dbReference>
<organism evidence="4 6">
    <name type="scientific">Archangium lansingense</name>
    <dbReference type="NCBI Taxonomy" id="2995310"/>
    <lineage>
        <taxon>Bacteria</taxon>
        <taxon>Pseudomonadati</taxon>
        <taxon>Myxococcota</taxon>
        <taxon>Myxococcia</taxon>
        <taxon>Myxococcales</taxon>
        <taxon>Cystobacterineae</taxon>
        <taxon>Archangiaceae</taxon>
        <taxon>Archangium</taxon>
    </lineage>
</organism>
<evidence type="ECO:0000313" key="5">
    <source>
        <dbReference type="EMBL" id="MCY1078754.1"/>
    </source>
</evidence>
<feature type="compositionally biased region" description="Basic residues" evidence="1">
    <location>
        <begin position="189"/>
        <end position="200"/>
    </location>
</feature>
<name>A0ABT4A230_9BACT</name>
<dbReference type="Proteomes" id="UP001207654">
    <property type="component" value="Unassembled WGS sequence"/>
</dbReference>
<comment type="caution">
    <text evidence="4">The sequence shown here is derived from an EMBL/GenBank/DDBJ whole genome shotgun (WGS) entry which is preliminary data.</text>
</comment>
<dbReference type="InterPro" id="IPR002559">
    <property type="entry name" value="Transposase_11"/>
</dbReference>
<dbReference type="PANTHER" id="PTHR30007:SF1">
    <property type="entry name" value="BLR1914 PROTEIN"/>
    <property type="match status" value="1"/>
</dbReference>